<dbReference type="InterPro" id="IPR050628">
    <property type="entry name" value="SNF2_RAD54_helicase_TF"/>
</dbReference>
<dbReference type="Gene3D" id="3.40.50.10810">
    <property type="entry name" value="Tandem AAA-ATPase domain"/>
    <property type="match status" value="1"/>
</dbReference>
<dbReference type="InterPro" id="IPR027417">
    <property type="entry name" value="P-loop_NTPase"/>
</dbReference>
<organism evidence="5">
    <name type="scientific">viral metagenome</name>
    <dbReference type="NCBI Taxonomy" id="1070528"/>
    <lineage>
        <taxon>unclassified sequences</taxon>
        <taxon>metagenomes</taxon>
        <taxon>organismal metagenomes</taxon>
    </lineage>
</organism>
<evidence type="ECO:0000259" key="4">
    <source>
        <dbReference type="PROSITE" id="PS51192"/>
    </source>
</evidence>
<dbReference type="InterPro" id="IPR000330">
    <property type="entry name" value="SNF2_N"/>
</dbReference>
<dbReference type="AlphaFoldDB" id="A0A6C0BFH3"/>
<proteinExistence type="predicted"/>
<dbReference type="GO" id="GO:0016787">
    <property type="term" value="F:hydrolase activity"/>
    <property type="evidence" value="ECO:0007669"/>
    <property type="project" value="UniProtKB-KW"/>
</dbReference>
<accession>A0A6C0BFH3</accession>
<reference evidence="5" key="1">
    <citation type="journal article" date="2020" name="Nature">
        <title>Giant virus diversity and host interactions through global metagenomics.</title>
        <authorList>
            <person name="Schulz F."/>
            <person name="Roux S."/>
            <person name="Paez-Espino D."/>
            <person name="Jungbluth S."/>
            <person name="Walsh D.A."/>
            <person name="Denef V.J."/>
            <person name="McMahon K.D."/>
            <person name="Konstantinidis K.T."/>
            <person name="Eloe-Fadrosh E.A."/>
            <person name="Kyrpides N.C."/>
            <person name="Woyke T."/>
        </authorList>
    </citation>
    <scope>NUCLEOTIDE SEQUENCE</scope>
    <source>
        <strain evidence="5">GVMAG-M-3300010354-11</strain>
    </source>
</reference>
<dbReference type="GO" id="GO:0006281">
    <property type="term" value="P:DNA repair"/>
    <property type="evidence" value="ECO:0007669"/>
    <property type="project" value="TreeGrafter"/>
</dbReference>
<dbReference type="InterPro" id="IPR014001">
    <property type="entry name" value="Helicase_ATP-bd"/>
</dbReference>
<dbReference type="GO" id="GO:0005524">
    <property type="term" value="F:ATP binding"/>
    <property type="evidence" value="ECO:0007669"/>
    <property type="project" value="UniProtKB-KW"/>
</dbReference>
<keyword evidence="2" id="KW-0378">Hydrolase</keyword>
<dbReference type="SUPFAM" id="SSF52540">
    <property type="entry name" value="P-loop containing nucleoside triphosphate hydrolases"/>
    <property type="match status" value="1"/>
</dbReference>
<protein>
    <recommendedName>
        <fullName evidence="4">Helicase ATP-binding domain-containing protein</fullName>
    </recommendedName>
</protein>
<evidence type="ECO:0000256" key="2">
    <source>
        <dbReference type="ARBA" id="ARBA00022801"/>
    </source>
</evidence>
<dbReference type="PANTHER" id="PTHR45626">
    <property type="entry name" value="TRANSCRIPTION TERMINATION FACTOR 2-RELATED"/>
    <property type="match status" value="1"/>
</dbReference>
<feature type="domain" description="Helicase ATP-binding" evidence="4">
    <location>
        <begin position="33"/>
        <end position="167"/>
    </location>
</feature>
<dbReference type="EMBL" id="MN739144">
    <property type="protein sequence ID" value="QHS90732.1"/>
    <property type="molecule type" value="Genomic_DNA"/>
</dbReference>
<dbReference type="InterPro" id="IPR038718">
    <property type="entry name" value="SNF2-like_sf"/>
</dbReference>
<dbReference type="GO" id="GO:0008094">
    <property type="term" value="F:ATP-dependent activity, acting on DNA"/>
    <property type="evidence" value="ECO:0007669"/>
    <property type="project" value="TreeGrafter"/>
</dbReference>
<dbReference type="PROSITE" id="PS51192">
    <property type="entry name" value="HELICASE_ATP_BIND_1"/>
    <property type="match status" value="1"/>
</dbReference>
<keyword evidence="3" id="KW-0067">ATP-binding</keyword>
<keyword evidence="1" id="KW-0547">Nucleotide-binding</keyword>
<evidence type="ECO:0000256" key="3">
    <source>
        <dbReference type="ARBA" id="ARBA00022840"/>
    </source>
</evidence>
<sequence length="174" mass="20298">MLNVQSQRIATERLPLQIKLMPHQRAMVYEMLMIENRDAAYAMMSDKPGAGKTYAVLALIYFLNKVMFPAKKHVNMIVVPYNICTQWKHSMEKIYGPSGLMIKYKTLTEYSEMMSLYIDPSVLMEYDILLTTSLYFDNLAKTLASLRLRLRRVFFDEADTIKSLLMTFILLLPY</sequence>
<name>A0A6C0BFH3_9ZZZZ</name>
<dbReference type="Pfam" id="PF00176">
    <property type="entry name" value="SNF2-rel_dom"/>
    <property type="match status" value="1"/>
</dbReference>
<evidence type="ECO:0000256" key="1">
    <source>
        <dbReference type="ARBA" id="ARBA00022741"/>
    </source>
</evidence>
<dbReference type="GO" id="GO:0005634">
    <property type="term" value="C:nucleus"/>
    <property type="evidence" value="ECO:0007669"/>
    <property type="project" value="TreeGrafter"/>
</dbReference>
<evidence type="ECO:0000313" key="5">
    <source>
        <dbReference type="EMBL" id="QHS90732.1"/>
    </source>
</evidence>